<dbReference type="InterPro" id="IPR027417">
    <property type="entry name" value="P-loop_NTPase"/>
</dbReference>
<reference evidence="1 2" key="1">
    <citation type="submission" date="2024-09" db="EMBL/GenBank/DDBJ databases">
        <authorList>
            <person name="Sun Q."/>
            <person name="Mori K."/>
        </authorList>
    </citation>
    <scope>NUCLEOTIDE SEQUENCE [LARGE SCALE GENOMIC DNA]</scope>
    <source>
        <strain evidence="1 2">JCM 13503</strain>
    </source>
</reference>
<sequence length="692" mass="78250">MTSRTSALPAPAMLDARQLMDLMDATAPGEVTVVAAPPGTGKSTAMYEAVLRRSAERYDYGFSPQPFRVLWATHGTHSDQSLGQEARKALEAGQFSLGLPFRVEMLKGRRRVPTQAKYFRQFNWSFNAPLCIISHAHLAVLLRPDAPSHIQDFMQSVDLIVIDEDPLFSLVFSLQDTGRPLTQARLQERVDGGKAGPVEATLLALMQEALEGTTPRLKPLTITHPIMEREQATLTGQPFWEYLRTMLGASPDWDEFADALAQETFKDETPRSVRDDLAQALKEDWIQATNKAPRYSNRFGLTWEMGQPDTIAFRADVLRTLRPDTPPILVLDAYADEGNGQYQRQFFNHRVRVERLGERVPLEAEIIRDWYVDRTNLTQSKQEPRRDHMMDEIGRITELSPKGSLVLSYKAVTSYLSRPAQQHRWRRNAQTLDQTAKEGERSIEFAYWFAGRGVNAYKGRHVIALHAPARPTLFEHHQLAALQPYKASARSKLAGHLRDTELLQMLHRGRQATFALNAPKRPRVILAFKPEGDLEGWLNLRVSTVPRPVRKDTTNLHHQHALEVLGGELFTLLGAVPQVCLSGLGLYHPLPTEAKYVEKTTAALVRYTRHKKRKIPELSQWSEDRSHLHRNLSPYQPLKGDKPQRVLEALAKNPALTGLRQFSVMTSWTDGKTRVYATDEASAEEAIRRLGG</sequence>
<gene>
    <name evidence="1" type="ORF">ACFFLM_15645</name>
</gene>
<evidence type="ECO:0000313" key="1">
    <source>
        <dbReference type="EMBL" id="MFB9993400.1"/>
    </source>
</evidence>
<proteinExistence type="predicted"/>
<evidence type="ECO:0000313" key="2">
    <source>
        <dbReference type="Proteomes" id="UP001589733"/>
    </source>
</evidence>
<accession>A0ABV6B131</accession>
<keyword evidence="2" id="KW-1185">Reference proteome</keyword>
<evidence type="ECO:0008006" key="3">
    <source>
        <dbReference type="Google" id="ProtNLM"/>
    </source>
</evidence>
<dbReference type="RefSeq" id="WP_380012160.1">
    <property type="nucleotide sequence ID" value="NZ_JBHLYR010000049.1"/>
</dbReference>
<dbReference type="Proteomes" id="UP001589733">
    <property type="component" value="Unassembled WGS sequence"/>
</dbReference>
<comment type="caution">
    <text evidence="1">The sequence shown here is derived from an EMBL/GenBank/DDBJ whole genome shotgun (WGS) entry which is preliminary data.</text>
</comment>
<organism evidence="1 2">
    <name type="scientific">Deinococcus oregonensis</name>
    <dbReference type="NCBI Taxonomy" id="1805970"/>
    <lineage>
        <taxon>Bacteria</taxon>
        <taxon>Thermotogati</taxon>
        <taxon>Deinococcota</taxon>
        <taxon>Deinococci</taxon>
        <taxon>Deinococcales</taxon>
        <taxon>Deinococcaceae</taxon>
        <taxon>Deinococcus</taxon>
    </lineage>
</organism>
<protein>
    <recommendedName>
        <fullName evidence="3">DNA helicase</fullName>
    </recommendedName>
</protein>
<name>A0ABV6B131_9DEIO</name>
<dbReference type="EMBL" id="JBHLYR010000049">
    <property type="protein sequence ID" value="MFB9993400.1"/>
    <property type="molecule type" value="Genomic_DNA"/>
</dbReference>
<dbReference type="SUPFAM" id="SSF52540">
    <property type="entry name" value="P-loop containing nucleoside triphosphate hydrolases"/>
    <property type="match status" value="1"/>
</dbReference>